<feature type="region of interest" description="Disordered" evidence="1">
    <location>
        <begin position="58"/>
        <end position="100"/>
    </location>
</feature>
<evidence type="ECO:0000313" key="3">
    <source>
        <dbReference type="Proteomes" id="UP000694044"/>
    </source>
</evidence>
<sequence>MTPPPPSFFGVEFTAPRTSVKFVFNDGNGGWDNNDESSRNVASDVEYHQLSAGLELARPTADSTSAPFRHRPISPLPMIKGSGTIPPRHFSGWSTRTTDRSPNALTSCTALLVHRTCIYI</sequence>
<dbReference type="AlphaFoldDB" id="A0A8T1WCA5"/>
<reference evidence="2" key="1">
    <citation type="submission" date="2021-02" db="EMBL/GenBank/DDBJ databases">
        <authorList>
            <person name="Palmer J.M."/>
        </authorList>
    </citation>
    <scope>NUCLEOTIDE SEQUENCE</scope>
    <source>
        <strain evidence="2">SCRP734</strain>
    </source>
</reference>
<comment type="caution">
    <text evidence="2">The sequence shown here is derived from an EMBL/GenBank/DDBJ whole genome shotgun (WGS) entry which is preliminary data.</text>
</comment>
<evidence type="ECO:0008006" key="4">
    <source>
        <dbReference type="Google" id="ProtNLM"/>
    </source>
</evidence>
<dbReference type="Proteomes" id="UP000694044">
    <property type="component" value="Unassembled WGS sequence"/>
</dbReference>
<name>A0A8T1WCA5_9STRA</name>
<gene>
    <name evidence="2" type="ORF">PHYPSEUDO_005246</name>
</gene>
<evidence type="ECO:0000256" key="1">
    <source>
        <dbReference type="SAM" id="MobiDB-lite"/>
    </source>
</evidence>
<proteinExistence type="predicted"/>
<evidence type="ECO:0000313" key="2">
    <source>
        <dbReference type="EMBL" id="KAG7391297.1"/>
    </source>
</evidence>
<keyword evidence="3" id="KW-1185">Reference proteome</keyword>
<accession>A0A8T1WCA5</accession>
<protein>
    <recommendedName>
        <fullName evidence="4">Carbohydrate binding module family 25 domain-containing protein</fullName>
    </recommendedName>
</protein>
<organism evidence="2 3">
    <name type="scientific">Phytophthora pseudosyringae</name>
    <dbReference type="NCBI Taxonomy" id="221518"/>
    <lineage>
        <taxon>Eukaryota</taxon>
        <taxon>Sar</taxon>
        <taxon>Stramenopiles</taxon>
        <taxon>Oomycota</taxon>
        <taxon>Peronosporomycetes</taxon>
        <taxon>Peronosporales</taxon>
        <taxon>Peronosporaceae</taxon>
        <taxon>Phytophthora</taxon>
    </lineage>
</organism>
<dbReference type="EMBL" id="JAGDFM010000022">
    <property type="protein sequence ID" value="KAG7391297.1"/>
    <property type="molecule type" value="Genomic_DNA"/>
</dbReference>